<keyword evidence="1" id="KW-0472">Membrane</keyword>
<sequence>MIKSILKDKIPDPSNKKDYELYKLNEKAMYAHLINFVTQVMLYYYQDSNGDPYNIRITEKVINIHNPDQADLNNEFNRKNFSRLTNGEKTLYTMPLALIVSAFSYMSFLAHFAILILGGRYYSWIEYYKINFARWIEYSISSPTMMLIIAGLTRSNEISTMNSILISTLITNVFGLMSEVLKGNQDYGYLSKIIFSLGFLPFRSSWKPILSNFKRAMDYVTKKDGSTSQFIQDYEDIHGQQSSNFYKDFEIPEFVKYTVYILYGLYYLFPVNMWLQRFYLPKKNKNKFLGIKYDNDPYFFGEKGFIYLSFISKATLSWILFSGTRRTNENKWLKGDSYYENSSITNIDSKWIYGGLGVLTGGVLYFANKYALEPNTKVIPNRMAEEKYFMQYLKNKNIEELSDIEVKELDKLLKIIDIKREKKLASSSINSYSSSYR</sequence>
<keyword evidence="1" id="KW-0812">Transmembrane</keyword>
<feature type="transmembrane region" description="Helical" evidence="1">
    <location>
        <begin position="135"/>
        <end position="152"/>
    </location>
</feature>
<dbReference type="AlphaFoldDB" id="A0A5E8CHD7"/>
<dbReference type="Pfam" id="PF18761">
    <property type="entry name" value="Heliorhodopsin"/>
    <property type="match status" value="2"/>
</dbReference>
<dbReference type="SUPFAM" id="SSF81321">
    <property type="entry name" value="Family A G protein-coupled receptor-like"/>
    <property type="match status" value="1"/>
</dbReference>
<keyword evidence="1" id="KW-1133">Transmembrane helix</keyword>
<reference evidence="2" key="1">
    <citation type="submission" date="2019-09" db="EMBL/GenBank/DDBJ databases">
        <authorList>
            <person name="Needham M D."/>
        </authorList>
    </citation>
    <scope>NUCLEOTIDE SEQUENCE</scope>
</reference>
<accession>A0A5E8CHD7</accession>
<dbReference type="InterPro" id="IPR041113">
    <property type="entry name" value="Heliorhodopsin"/>
</dbReference>
<protein>
    <submittedName>
        <fullName evidence="2">Uncharacterized protein</fullName>
    </submittedName>
</protein>
<feature type="transmembrane region" description="Helical" evidence="1">
    <location>
        <begin position="257"/>
        <end position="275"/>
    </location>
</feature>
<feature type="transmembrane region" description="Helical" evidence="1">
    <location>
        <begin position="91"/>
        <end position="115"/>
    </location>
</feature>
<evidence type="ECO:0000313" key="2">
    <source>
        <dbReference type="EMBL" id="VVU94808.1"/>
    </source>
</evidence>
<dbReference type="Gene3D" id="1.20.1070.10">
    <property type="entry name" value="Rhodopsin 7-helix transmembrane proteins"/>
    <property type="match status" value="1"/>
</dbReference>
<evidence type="ECO:0000256" key="1">
    <source>
        <dbReference type="SAM" id="Phobius"/>
    </source>
</evidence>
<organism evidence="2">
    <name type="scientific">seawater metagenome</name>
    <dbReference type="NCBI Taxonomy" id="1561972"/>
    <lineage>
        <taxon>unclassified sequences</taxon>
        <taxon>metagenomes</taxon>
        <taxon>ecological metagenomes</taxon>
    </lineage>
</organism>
<feature type="transmembrane region" description="Helical" evidence="1">
    <location>
        <begin position="304"/>
        <end position="321"/>
    </location>
</feature>
<gene>
    <name evidence="2" type="ORF">CPAV1605_533</name>
</gene>
<dbReference type="EMBL" id="CABVLZ010000002">
    <property type="protein sequence ID" value="VVU94808.1"/>
    <property type="molecule type" value="Genomic_DNA"/>
</dbReference>
<name>A0A5E8CHD7_9ZZZZ</name>
<proteinExistence type="predicted"/>